<dbReference type="PANTHER" id="PTHR43685">
    <property type="entry name" value="GLYCOSYLTRANSFERASE"/>
    <property type="match status" value="1"/>
</dbReference>
<evidence type="ECO:0000313" key="2">
    <source>
        <dbReference type="EMBL" id="NWJ47932.1"/>
    </source>
</evidence>
<dbReference type="Proteomes" id="UP001431572">
    <property type="component" value="Chromosome 2"/>
</dbReference>
<reference evidence="2 4" key="1">
    <citation type="submission" date="2020-06" db="EMBL/GenBank/DDBJ databases">
        <title>Anoxygenic phototrophic Chloroflexota member uses a Type I reaction center.</title>
        <authorList>
            <person name="Tsuji J.M."/>
            <person name="Shaw N.A."/>
            <person name="Nagashima S."/>
            <person name="Venkiteswaran J."/>
            <person name="Schiff S.L."/>
            <person name="Hanada S."/>
            <person name="Tank M."/>
            <person name="Neufeld J.D."/>
        </authorList>
    </citation>
    <scope>NUCLEOTIDE SEQUENCE [LARGE SCALE GENOMIC DNA]</scope>
    <source>
        <strain evidence="2">L227-S17</strain>
    </source>
</reference>
<protein>
    <submittedName>
        <fullName evidence="2 3">Glycosyltransferase</fullName>
    </submittedName>
</protein>
<evidence type="ECO:0000313" key="3">
    <source>
        <dbReference type="EMBL" id="WJW69836.1"/>
    </source>
</evidence>
<dbReference type="SUPFAM" id="SSF53448">
    <property type="entry name" value="Nucleotide-diphospho-sugar transferases"/>
    <property type="match status" value="1"/>
</dbReference>
<dbReference type="PANTHER" id="PTHR43685:SF2">
    <property type="entry name" value="GLYCOSYLTRANSFERASE 2-LIKE DOMAIN-CONTAINING PROTEIN"/>
    <property type="match status" value="1"/>
</dbReference>
<gene>
    <name evidence="2" type="ORF">HXX08_18925</name>
    <name evidence="3" type="ORF">OZ401_003466</name>
</gene>
<dbReference type="RefSeq" id="WP_341471708.1">
    <property type="nucleotide sequence ID" value="NZ_CP128400.1"/>
</dbReference>
<dbReference type="InterPro" id="IPR029044">
    <property type="entry name" value="Nucleotide-diphossugar_trans"/>
</dbReference>
<reference evidence="3" key="2">
    <citation type="journal article" date="2024" name="Nature">
        <title>Anoxygenic phototroph of the Chloroflexota uses a type I reaction centre.</title>
        <authorList>
            <person name="Tsuji J.M."/>
            <person name="Shaw N.A."/>
            <person name="Nagashima S."/>
            <person name="Venkiteswaran J.J."/>
            <person name="Schiff S.L."/>
            <person name="Watanabe T."/>
            <person name="Fukui M."/>
            <person name="Hanada S."/>
            <person name="Tank M."/>
            <person name="Neufeld J.D."/>
        </authorList>
    </citation>
    <scope>NUCLEOTIDE SEQUENCE</scope>
    <source>
        <strain evidence="3">L227-S17</strain>
    </source>
</reference>
<feature type="domain" description="Glycosyltransferase 2-like" evidence="1">
    <location>
        <begin position="118"/>
        <end position="236"/>
    </location>
</feature>
<evidence type="ECO:0000313" key="5">
    <source>
        <dbReference type="Proteomes" id="UP001431572"/>
    </source>
</evidence>
<accession>A0A8T7M7L2</accession>
<dbReference type="Pfam" id="PF00535">
    <property type="entry name" value="Glycos_transf_2"/>
    <property type="match status" value="1"/>
</dbReference>
<dbReference type="InterPro" id="IPR001173">
    <property type="entry name" value="Glyco_trans_2-like"/>
</dbReference>
<dbReference type="EMBL" id="JACATZ010000003">
    <property type="protein sequence ID" value="NWJ47932.1"/>
    <property type="molecule type" value="Genomic_DNA"/>
</dbReference>
<organism evidence="2 4">
    <name type="scientific">Candidatus Chlorohelix allophototropha</name>
    <dbReference type="NCBI Taxonomy" id="3003348"/>
    <lineage>
        <taxon>Bacteria</taxon>
        <taxon>Bacillati</taxon>
        <taxon>Chloroflexota</taxon>
        <taxon>Chloroflexia</taxon>
        <taxon>Candidatus Chloroheliales</taxon>
        <taxon>Candidatus Chloroheliaceae</taxon>
        <taxon>Candidatus Chlorohelix</taxon>
    </lineage>
</organism>
<keyword evidence="5" id="KW-1185">Reference proteome</keyword>
<proteinExistence type="predicted"/>
<name>A0A8T7M7L2_9CHLR</name>
<dbReference type="Gene3D" id="3.90.550.10">
    <property type="entry name" value="Spore Coat Polysaccharide Biosynthesis Protein SpsA, Chain A"/>
    <property type="match status" value="1"/>
</dbReference>
<evidence type="ECO:0000313" key="4">
    <source>
        <dbReference type="Proteomes" id="UP000521676"/>
    </source>
</evidence>
<dbReference type="Proteomes" id="UP000521676">
    <property type="component" value="Unassembled WGS sequence"/>
</dbReference>
<dbReference type="EMBL" id="CP128400">
    <property type="protein sequence ID" value="WJW69836.1"/>
    <property type="molecule type" value="Genomic_DNA"/>
</dbReference>
<dbReference type="CDD" id="cd00761">
    <property type="entry name" value="Glyco_tranf_GTA_type"/>
    <property type="match status" value="1"/>
</dbReference>
<dbReference type="AlphaFoldDB" id="A0A8T7M7L2"/>
<evidence type="ECO:0000259" key="1">
    <source>
        <dbReference type="Pfam" id="PF00535"/>
    </source>
</evidence>
<dbReference type="InterPro" id="IPR050834">
    <property type="entry name" value="Glycosyltransf_2"/>
</dbReference>
<sequence>MSTKLVTVELSNPLPDKVEGAEKYDSVWAIVMREDVPLGVVGIDNGHVPVSQEFLRNEIIRQMNWKLTGGKDFRDRAEFEKALGLRQSAIPPEFVKEPELSELLPDLKPISGQTHFLSIVICTYDRPEDLRRCLQNLVKLEAGRHRFELIVVDNHPASDKIERLVKEFEGVRYEPEPRPGVSYARNKGLRAAKGDIVAYIDDDVVVPSGWLRRILAPFSDERVMCVSGLVLPLELETDSQEMFEKYGGLGRGYAPRVFGEEFFNTKHSVQSWTLGGTANVAIRKSVIRQSGMFDETLGPGYPTGVGEDIYMFYRILKFGHLCYYEPAAYVWHKHRNSMKALRKQLYSYHKGQVSYQLRCLVSDGDMRVLRQLFYDLPWWYAKRIYRILRGREKYPMGLVLIEMAGLAMGASAFIKSNRIHRELNGAGTNPIRPELVDI</sequence>